<feature type="transmembrane region" description="Helical" evidence="1">
    <location>
        <begin position="81"/>
        <end position="99"/>
    </location>
</feature>
<feature type="transmembrane region" description="Helical" evidence="1">
    <location>
        <begin position="48"/>
        <end position="69"/>
    </location>
</feature>
<keyword evidence="1" id="KW-1133">Transmembrane helix</keyword>
<dbReference type="RefSeq" id="WP_089652866.1">
    <property type="nucleotide sequence ID" value="NZ_FNIZ01000012.1"/>
</dbReference>
<gene>
    <name evidence="2" type="ORF">SAMN05421677_11238</name>
</gene>
<dbReference type="AlphaFoldDB" id="A0A1H0Q2S5"/>
<reference evidence="3" key="1">
    <citation type="submission" date="2016-10" db="EMBL/GenBank/DDBJ databases">
        <authorList>
            <person name="Varghese N."/>
            <person name="Submissions S."/>
        </authorList>
    </citation>
    <scope>NUCLEOTIDE SEQUENCE [LARGE SCALE GENOMIC DNA]</scope>
    <source>
        <strain evidence="3">CGMCC 1.3703</strain>
    </source>
</reference>
<dbReference type="OrthoDB" id="2721341at2"/>
<protein>
    <submittedName>
        <fullName evidence="2">Uncharacterized protein</fullName>
    </submittedName>
</protein>
<feature type="transmembrane region" description="Helical" evidence="1">
    <location>
        <begin position="7"/>
        <end position="28"/>
    </location>
</feature>
<name>A0A1H0Q2S5_HALAD</name>
<keyword evidence="1" id="KW-0812">Transmembrane</keyword>
<dbReference type="STRING" id="240303.SAMN05421677_11238"/>
<accession>A0A1H0Q2S5</accession>
<dbReference type="Proteomes" id="UP000198860">
    <property type="component" value="Unassembled WGS sequence"/>
</dbReference>
<dbReference type="EMBL" id="FNIZ01000012">
    <property type="protein sequence ID" value="SDP11731.1"/>
    <property type="molecule type" value="Genomic_DNA"/>
</dbReference>
<keyword evidence="3" id="KW-1185">Reference proteome</keyword>
<sequence length="110" mass="12769">MKTYPLLINLLFMMISWSFGVYFLSVIYTPTIIIPLFNDFIWIRDYQGLLGLTAIFTVLTIPLVAFLYIKRGQMKKKTTWYGMNAVTHLLWIGTLALQVKTVLYNLGICH</sequence>
<evidence type="ECO:0000313" key="3">
    <source>
        <dbReference type="Proteomes" id="UP000198860"/>
    </source>
</evidence>
<keyword evidence="1" id="KW-0472">Membrane</keyword>
<evidence type="ECO:0000256" key="1">
    <source>
        <dbReference type="SAM" id="Phobius"/>
    </source>
</evidence>
<organism evidence="2 3">
    <name type="scientific">Halobacillus aidingensis</name>
    <dbReference type="NCBI Taxonomy" id="240303"/>
    <lineage>
        <taxon>Bacteria</taxon>
        <taxon>Bacillati</taxon>
        <taxon>Bacillota</taxon>
        <taxon>Bacilli</taxon>
        <taxon>Bacillales</taxon>
        <taxon>Bacillaceae</taxon>
        <taxon>Halobacillus</taxon>
    </lineage>
</organism>
<evidence type="ECO:0000313" key="2">
    <source>
        <dbReference type="EMBL" id="SDP11731.1"/>
    </source>
</evidence>
<proteinExistence type="predicted"/>